<evidence type="ECO:0000256" key="1">
    <source>
        <dbReference type="SAM" id="Phobius"/>
    </source>
</evidence>
<evidence type="ECO:0000313" key="3">
    <source>
        <dbReference type="Proteomes" id="UP001181693"/>
    </source>
</evidence>
<accession>A0AAV3AGB2</accession>
<gene>
    <name evidence="2" type="ORF">GDO54_010566</name>
</gene>
<dbReference type="Proteomes" id="UP001181693">
    <property type="component" value="Unassembled WGS sequence"/>
</dbReference>
<dbReference type="EMBL" id="DYDO01000004">
    <property type="protein sequence ID" value="DBA26284.1"/>
    <property type="molecule type" value="Genomic_DNA"/>
</dbReference>
<organism evidence="2 3">
    <name type="scientific">Pyxicephalus adspersus</name>
    <name type="common">African bullfrog</name>
    <dbReference type="NCBI Taxonomy" id="30357"/>
    <lineage>
        <taxon>Eukaryota</taxon>
        <taxon>Metazoa</taxon>
        <taxon>Chordata</taxon>
        <taxon>Craniata</taxon>
        <taxon>Vertebrata</taxon>
        <taxon>Euteleostomi</taxon>
        <taxon>Amphibia</taxon>
        <taxon>Batrachia</taxon>
        <taxon>Anura</taxon>
        <taxon>Neobatrachia</taxon>
        <taxon>Ranoidea</taxon>
        <taxon>Pyxicephalidae</taxon>
        <taxon>Pyxicephalinae</taxon>
        <taxon>Pyxicephalus</taxon>
    </lineage>
</organism>
<keyword evidence="1" id="KW-1133">Transmembrane helix</keyword>
<sequence>MVLLPSADTLLLCVVISTELFVIADTKLLLKLENEPDVMLFEADIPDIFPVVVTFTRDIKRLLFVVKPRVEGTLGNGVESLPVLLDVFPNGDILVEGAVKEIACTDMVELLLVFGVLLLTVGIPVVLIFEKNAV</sequence>
<keyword evidence="1" id="KW-0472">Membrane</keyword>
<protein>
    <submittedName>
        <fullName evidence="2">Uncharacterized protein</fullName>
    </submittedName>
</protein>
<evidence type="ECO:0000313" key="2">
    <source>
        <dbReference type="EMBL" id="DBA26284.1"/>
    </source>
</evidence>
<keyword evidence="1" id="KW-0812">Transmembrane</keyword>
<keyword evidence="3" id="KW-1185">Reference proteome</keyword>
<feature type="transmembrane region" description="Helical" evidence="1">
    <location>
        <begin position="110"/>
        <end position="129"/>
    </location>
</feature>
<dbReference type="AlphaFoldDB" id="A0AAV3AGB2"/>
<proteinExistence type="predicted"/>
<comment type="caution">
    <text evidence="2">The sequence shown here is derived from an EMBL/GenBank/DDBJ whole genome shotgun (WGS) entry which is preliminary data.</text>
</comment>
<name>A0AAV3AGB2_PYXAD</name>
<reference evidence="2" key="1">
    <citation type="thesis" date="2020" institute="ProQuest LLC" country="789 East Eisenhower Parkway, Ann Arbor, MI, USA">
        <title>Comparative Genomics and Chromosome Evolution.</title>
        <authorList>
            <person name="Mudd A.B."/>
        </authorList>
    </citation>
    <scope>NUCLEOTIDE SEQUENCE</scope>
    <source>
        <strain evidence="2">1538</strain>
        <tissue evidence="2">Blood</tissue>
    </source>
</reference>